<name>A0A6C0JY95_9ZZZZ</name>
<dbReference type="AlphaFoldDB" id="A0A6C0JY95"/>
<accession>A0A6C0JY95</accession>
<reference evidence="1" key="1">
    <citation type="journal article" date="2020" name="Nature">
        <title>Giant virus diversity and host interactions through global metagenomics.</title>
        <authorList>
            <person name="Schulz F."/>
            <person name="Roux S."/>
            <person name="Paez-Espino D."/>
            <person name="Jungbluth S."/>
            <person name="Walsh D.A."/>
            <person name="Denef V.J."/>
            <person name="McMahon K.D."/>
            <person name="Konstantinidis K.T."/>
            <person name="Eloe-Fadrosh E.A."/>
            <person name="Kyrpides N.C."/>
            <person name="Woyke T."/>
        </authorList>
    </citation>
    <scope>NUCLEOTIDE SEQUENCE</scope>
    <source>
        <strain evidence="1">GVMAG-S-1101165-83</strain>
    </source>
</reference>
<evidence type="ECO:0000313" key="1">
    <source>
        <dbReference type="EMBL" id="QHU10745.1"/>
    </source>
</evidence>
<organism evidence="1">
    <name type="scientific">viral metagenome</name>
    <dbReference type="NCBI Taxonomy" id="1070528"/>
    <lineage>
        <taxon>unclassified sequences</taxon>
        <taxon>metagenomes</taxon>
        <taxon>organismal metagenomes</taxon>
    </lineage>
</organism>
<proteinExistence type="predicted"/>
<dbReference type="EMBL" id="MN740771">
    <property type="protein sequence ID" value="QHU10745.1"/>
    <property type="molecule type" value="Genomic_DNA"/>
</dbReference>
<protein>
    <submittedName>
        <fullName evidence="1">Uncharacterized protein</fullName>
    </submittedName>
</protein>
<sequence>MSNPYLSYLGGYRCCPSKHIGILGTTGLKGPTGLRGYVGVTGNNGPTGPTGRNCTGPTGATGPSWPITIPPKTFIIDHPLDESKYLVHACLEGPEAGVYYRGKATIENNSHIAIQLPGYVKSLASNLSVQITPIHSKTYFSKNVYETSEVENNAFTVYGKNGSFYWTVYGTKDIINAEPSKSEINVQCNGPYAWH</sequence>